<evidence type="ECO:0000259" key="2">
    <source>
        <dbReference type="Pfam" id="PF12680"/>
    </source>
</evidence>
<keyword evidence="1" id="KW-0732">Signal</keyword>
<reference evidence="3 4" key="1">
    <citation type="submission" date="2019-09" db="EMBL/GenBank/DDBJ databases">
        <authorList>
            <person name="Leyn A S."/>
        </authorList>
    </citation>
    <scope>NUCLEOTIDE SEQUENCE [LARGE SCALE GENOMIC DNA]</scope>
    <source>
        <strain evidence="3">AA231_1</strain>
    </source>
</reference>
<name>A0A6I8LGX1_9PSEU</name>
<dbReference type="AlphaFoldDB" id="A0A6I8LGX1"/>
<dbReference type="Proteomes" id="UP000399805">
    <property type="component" value="Unassembled WGS sequence"/>
</dbReference>
<dbReference type="InterPro" id="IPR037401">
    <property type="entry name" value="SnoaL-like"/>
</dbReference>
<feature type="chain" id="PRO_5026119797" description="SnoaL-like domain-containing protein" evidence="1">
    <location>
        <begin position="28"/>
        <end position="176"/>
    </location>
</feature>
<feature type="signal peptide" evidence="1">
    <location>
        <begin position="1"/>
        <end position="27"/>
    </location>
</feature>
<feature type="domain" description="SnoaL-like" evidence="2">
    <location>
        <begin position="49"/>
        <end position="150"/>
    </location>
</feature>
<accession>A0A6I8LGX1</accession>
<proteinExistence type="predicted"/>
<evidence type="ECO:0000256" key="1">
    <source>
        <dbReference type="SAM" id="SignalP"/>
    </source>
</evidence>
<dbReference type="InterPro" id="IPR032710">
    <property type="entry name" value="NTF2-like_dom_sf"/>
</dbReference>
<gene>
    <name evidence="3" type="ORF">AA23TX_01342</name>
</gene>
<dbReference type="SUPFAM" id="SSF54427">
    <property type="entry name" value="NTF2-like"/>
    <property type="match status" value="1"/>
</dbReference>
<evidence type="ECO:0000313" key="3">
    <source>
        <dbReference type="EMBL" id="VVJ16321.1"/>
    </source>
</evidence>
<protein>
    <recommendedName>
        <fullName evidence="2">SnoaL-like domain-containing protein</fullName>
    </recommendedName>
</protein>
<organism evidence="3 4">
    <name type="scientific">Amycolatopsis camponoti</name>
    <dbReference type="NCBI Taxonomy" id="2606593"/>
    <lineage>
        <taxon>Bacteria</taxon>
        <taxon>Bacillati</taxon>
        <taxon>Actinomycetota</taxon>
        <taxon>Actinomycetes</taxon>
        <taxon>Pseudonocardiales</taxon>
        <taxon>Pseudonocardiaceae</taxon>
        <taxon>Amycolatopsis</taxon>
    </lineage>
</organism>
<dbReference type="RefSeq" id="WP_155541677.1">
    <property type="nucleotide sequence ID" value="NZ_CABVGP010000001.1"/>
</dbReference>
<dbReference type="Pfam" id="PF12680">
    <property type="entry name" value="SnoaL_2"/>
    <property type="match status" value="1"/>
</dbReference>
<dbReference type="EMBL" id="CABVGP010000001">
    <property type="protein sequence ID" value="VVJ16321.1"/>
    <property type="molecule type" value="Genomic_DNA"/>
</dbReference>
<sequence length="176" mass="18871">MNRSLRLAVPALTLALAATTAGTIAHAQPETTVHIGQSTGSRTSVPRVARDWIAGWNSPNPDRLARLFTTDATYTDNAVGVVWHGRTGVADWKRRTDQFIPGVQLRLVNAFRDGDDVAIQAVYSGQITGAPRPFSVPATAILKLRHSLIATDTDYYNLAAVLAQSGLPADWTPPGS</sequence>
<dbReference type="Gene3D" id="3.10.450.50">
    <property type="match status" value="1"/>
</dbReference>
<evidence type="ECO:0000313" key="4">
    <source>
        <dbReference type="Proteomes" id="UP000399805"/>
    </source>
</evidence>
<keyword evidence="4" id="KW-1185">Reference proteome</keyword>